<protein>
    <recommendedName>
        <fullName evidence="4">F-box associated domain-containing protein</fullName>
    </recommendedName>
</protein>
<evidence type="ECO:0008006" key="4">
    <source>
        <dbReference type="Google" id="ProtNLM"/>
    </source>
</evidence>
<evidence type="ECO:0000313" key="2">
    <source>
        <dbReference type="EMBL" id="KAG5389136.1"/>
    </source>
</evidence>
<evidence type="ECO:0000256" key="1">
    <source>
        <dbReference type="SAM" id="SignalP"/>
    </source>
</evidence>
<feature type="chain" id="PRO_5046731385" description="F-box associated domain-containing protein" evidence="1">
    <location>
        <begin position="20"/>
        <end position="237"/>
    </location>
</feature>
<gene>
    <name evidence="2" type="primary">A08p012290.1_BraROA</name>
    <name evidence="2" type="ORF">IGI04_030677</name>
</gene>
<accession>A0ABQ7LVF4</accession>
<proteinExistence type="predicted"/>
<sequence length="237" mass="28068">MKLMILGGSLLFEILSAWRRLMCVKQVISLAETMKSVFFPRSVHPDDLPVAVDDLHGSLMMIYMEVVHLYDLHGSRLRRLTRKSSVGRFTLKSSMILFRDSGKTLLVLDDFHVSRRTDDFRVSHLEKKVFVLFFNCKTNLRRLTWKSSRSFLYKDKLGLHLIWKNIPTEDFQERLPINLSKSAPDLKNMHIKKNLNDLKTEKMSGRLYRSTFIEHTKYISKWKIRTIWLKTYNEKID</sequence>
<organism evidence="2 3">
    <name type="scientific">Brassica rapa subsp. trilocularis</name>
    <dbReference type="NCBI Taxonomy" id="1813537"/>
    <lineage>
        <taxon>Eukaryota</taxon>
        <taxon>Viridiplantae</taxon>
        <taxon>Streptophyta</taxon>
        <taxon>Embryophyta</taxon>
        <taxon>Tracheophyta</taxon>
        <taxon>Spermatophyta</taxon>
        <taxon>Magnoliopsida</taxon>
        <taxon>eudicotyledons</taxon>
        <taxon>Gunneridae</taxon>
        <taxon>Pentapetalae</taxon>
        <taxon>rosids</taxon>
        <taxon>malvids</taxon>
        <taxon>Brassicales</taxon>
        <taxon>Brassicaceae</taxon>
        <taxon>Brassiceae</taxon>
        <taxon>Brassica</taxon>
    </lineage>
</organism>
<dbReference type="Proteomes" id="UP000823674">
    <property type="component" value="Chromosome A08"/>
</dbReference>
<keyword evidence="3" id="KW-1185">Reference proteome</keyword>
<evidence type="ECO:0000313" key="3">
    <source>
        <dbReference type="Proteomes" id="UP000823674"/>
    </source>
</evidence>
<feature type="signal peptide" evidence="1">
    <location>
        <begin position="1"/>
        <end position="19"/>
    </location>
</feature>
<keyword evidence="1" id="KW-0732">Signal</keyword>
<name>A0ABQ7LVF4_BRACM</name>
<comment type="caution">
    <text evidence="2">The sequence shown here is derived from an EMBL/GenBank/DDBJ whole genome shotgun (WGS) entry which is preliminary data.</text>
</comment>
<reference evidence="2 3" key="1">
    <citation type="submission" date="2021-03" db="EMBL/GenBank/DDBJ databases">
        <authorList>
            <person name="King G.J."/>
            <person name="Bancroft I."/>
            <person name="Baten A."/>
            <person name="Bloomfield J."/>
            <person name="Borpatragohain P."/>
            <person name="He Z."/>
            <person name="Irish N."/>
            <person name="Irwin J."/>
            <person name="Liu K."/>
            <person name="Mauleon R.P."/>
            <person name="Moore J."/>
            <person name="Morris R."/>
            <person name="Ostergaard L."/>
            <person name="Wang B."/>
            <person name="Wells R."/>
        </authorList>
    </citation>
    <scope>NUCLEOTIDE SEQUENCE [LARGE SCALE GENOMIC DNA]</scope>
    <source>
        <strain evidence="2">R-o-18</strain>
        <tissue evidence="2">Leaf</tissue>
    </source>
</reference>
<dbReference type="EMBL" id="JADBGQ010000007">
    <property type="protein sequence ID" value="KAG5389136.1"/>
    <property type="molecule type" value="Genomic_DNA"/>
</dbReference>